<dbReference type="PROSITE" id="PS50805">
    <property type="entry name" value="KRAB"/>
    <property type="match status" value="1"/>
</dbReference>
<dbReference type="PANTHER" id="PTHR23232:SF152">
    <property type="entry name" value="ZINC FINGER PROTEIN 182"/>
    <property type="match status" value="1"/>
</dbReference>
<reference evidence="3" key="1">
    <citation type="submission" date="2025-08" db="UniProtKB">
        <authorList>
            <consortium name="RefSeq"/>
        </authorList>
    </citation>
    <scope>IDENTIFICATION</scope>
</reference>
<sequence length="228" mass="26440">MSALTSVVFSDVAACFWELEWDILKEWQKEIYKKVIKEIHNILMSQGCSIVNPHVIFKIKKEDDKYFTQQYKLEGKENMNDPTSGLPVVTSVFSVSVKQENDLPFTNSPESELSEQVRTPATSFRDVVPDMLIRFQQEGIKIKRPRTEERGKTPFTDTFEELHETGRQGYDPEPTSKMLKMEEPFVRSQQDGGVRVIDTSNSKLNPFYNKIIVVFCIELQAFHIDFEM</sequence>
<dbReference type="Gene3D" id="6.10.140.140">
    <property type="match status" value="1"/>
</dbReference>
<dbReference type="SMART" id="SM00349">
    <property type="entry name" value="KRAB"/>
    <property type="match status" value="1"/>
</dbReference>
<dbReference type="InParanoid" id="A0A6P7X4R3"/>
<dbReference type="PANTHER" id="PTHR23232">
    <property type="entry name" value="KRAB DOMAIN C2H2 ZINC FINGER"/>
    <property type="match status" value="1"/>
</dbReference>
<dbReference type="RefSeq" id="XP_030050607.1">
    <property type="nucleotide sequence ID" value="XM_030194747.1"/>
</dbReference>
<dbReference type="CDD" id="cd07765">
    <property type="entry name" value="KRAB_A-box"/>
    <property type="match status" value="1"/>
</dbReference>
<dbReference type="KEGG" id="muo:115464358"/>
<organism evidence="2 3">
    <name type="scientific">Microcaecilia unicolor</name>
    <dbReference type="NCBI Taxonomy" id="1415580"/>
    <lineage>
        <taxon>Eukaryota</taxon>
        <taxon>Metazoa</taxon>
        <taxon>Chordata</taxon>
        <taxon>Craniata</taxon>
        <taxon>Vertebrata</taxon>
        <taxon>Euteleostomi</taxon>
        <taxon>Amphibia</taxon>
        <taxon>Gymnophiona</taxon>
        <taxon>Siphonopidae</taxon>
        <taxon>Microcaecilia</taxon>
    </lineage>
</organism>
<gene>
    <name evidence="3" type="primary">LOC115464358</name>
</gene>
<dbReference type="Proteomes" id="UP000515156">
    <property type="component" value="Chromosome 3"/>
</dbReference>
<dbReference type="SUPFAM" id="SSF109640">
    <property type="entry name" value="KRAB domain (Kruppel-associated box)"/>
    <property type="match status" value="1"/>
</dbReference>
<dbReference type="AlphaFoldDB" id="A0A6P7X4R3"/>
<dbReference type="InterPro" id="IPR050169">
    <property type="entry name" value="Krueppel_C2H2_ZnF"/>
</dbReference>
<evidence type="ECO:0000313" key="2">
    <source>
        <dbReference type="Proteomes" id="UP000515156"/>
    </source>
</evidence>
<dbReference type="InterPro" id="IPR001909">
    <property type="entry name" value="KRAB"/>
</dbReference>
<accession>A0A6P7X4R3</accession>
<dbReference type="Pfam" id="PF01352">
    <property type="entry name" value="KRAB"/>
    <property type="match status" value="1"/>
</dbReference>
<dbReference type="GeneID" id="115464358"/>
<name>A0A6P7X4R3_9AMPH</name>
<dbReference type="GO" id="GO:0006355">
    <property type="term" value="P:regulation of DNA-templated transcription"/>
    <property type="evidence" value="ECO:0007669"/>
    <property type="project" value="InterPro"/>
</dbReference>
<protein>
    <submittedName>
        <fullName evidence="3">Uncharacterized protein LOC115464358</fullName>
    </submittedName>
</protein>
<evidence type="ECO:0000259" key="1">
    <source>
        <dbReference type="PROSITE" id="PS50805"/>
    </source>
</evidence>
<feature type="domain" description="KRAB" evidence="1">
    <location>
        <begin position="7"/>
        <end position="78"/>
    </location>
</feature>
<dbReference type="InterPro" id="IPR036051">
    <property type="entry name" value="KRAB_dom_sf"/>
</dbReference>
<evidence type="ECO:0000313" key="3">
    <source>
        <dbReference type="RefSeq" id="XP_030050607.1"/>
    </source>
</evidence>
<proteinExistence type="predicted"/>
<dbReference type="OrthoDB" id="9892686at2759"/>
<keyword evidence="2" id="KW-1185">Reference proteome</keyword>